<reference evidence="2 3" key="1">
    <citation type="submission" date="2017-12" db="EMBL/GenBank/DDBJ databases">
        <authorList>
            <person name="Hurst M.R.H."/>
        </authorList>
    </citation>
    <scope>NUCLEOTIDE SEQUENCE [LARGE SCALE GENOMIC DNA]</scope>
    <source>
        <strain evidence="2 3">SY-3-19</strain>
    </source>
</reference>
<accession>A0A2S7JZF8</accession>
<name>A0A2S7JZF8_9PROT</name>
<evidence type="ECO:0000313" key="3">
    <source>
        <dbReference type="Proteomes" id="UP000239504"/>
    </source>
</evidence>
<organism evidence="2 3">
    <name type="scientific">Hyphococcus luteus</name>
    <dbReference type="NCBI Taxonomy" id="2058213"/>
    <lineage>
        <taxon>Bacteria</taxon>
        <taxon>Pseudomonadati</taxon>
        <taxon>Pseudomonadota</taxon>
        <taxon>Alphaproteobacteria</taxon>
        <taxon>Parvularculales</taxon>
        <taxon>Parvularculaceae</taxon>
        <taxon>Hyphococcus</taxon>
    </lineage>
</organism>
<sequence length="271" mass="29958">MTKSPFINQIPHRQKFAAATLAAVLCIAGLNSAAVAKPPIDPGLALPKTDVAKDLDLSIDKIVLEPQRVRNELRRRSSSAARVAACGVQRSGLAPGEWWREGLIYTGYAHFWNDKPRKRCEHGVSYFLQPILEYDMEPVRGREIKSAVLHFQDSSFADVAAFVDDPEYCYAPDGRVGMIALADRNAGDGNFTVKRLTSGREGVLRNISGTVRPDLRGGSWKLDVTEWVKGWADGSLNNHGIAFTPWTTKKRKHDRICVGVVQSADIVVTFK</sequence>
<keyword evidence="3" id="KW-1185">Reference proteome</keyword>
<proteinExistence type="predicted"/>
<dbReference type="EMBL" id="PJCH01000017">
    <property type="protein sequence ID" value="PQA85634.1"/>
    <property type="molecule type" value="Genomic_DNA"/>
</dbReference>
<feature type="chain" id="PRO_5015628500" evidence="1">
    <location>
        <begin position="37"/>
        <end position="271"/>
    </location>
</feature>
<comment type="caution">
    <text evidence="2">The sequence shown here is derived from an EMBL/GenBank/DDBJ whole genome shotgun (WGS) entry which is preliminary data.</text>
</comment>
<keyword evidence="1" id="KW-0732">Signal</keyword>
<dbReference type="AlphaFoldDB" id="A0A2S7JZF8"/>
<gene>
    <name evidence="2" type="ORF">CW354_22145</name>
</gene>
<evidence type="ECO:0000313" key="2">
    <source>
        <dbReference type="EMBL" id="PQA85634.1"/>
    </source>
</evidence>
<evidence type="ECO:0000256" key="1">
    <source>
        <dbReference type="SAM" id="SignalP"/>
    </source>
</evidence>
<dbReference type="Proteomes" id="UP000239504">
    <property type="component" value="Unassembled WGS sequence"/>
</dbReference>
<protein>
    <submittedName>
        <fullName evidence="2">Uncharacterized protein</fullName>
    </submittedName>
</protein>
<feature type="signal peptide" evidence="1">
    <location>
        <begin position="1"/>
        <end position="36"/>
    </location>
</feature>